<dbReference type="Gene3D" id="1.10.1740.10">
    <property type="match status" value="1"/>
</dbReference>
<dbReference type="InterPro" id="IPR036291">
    <property type="entry name" value="NAD(P)-bd_dom_sf"/>
</dbReference>
<evidence type="ECO:0000259" key="10">
    <source>
        <dbReference type="Pfam" id="PF02670"/>
    </source>
</evidence>
<feature type="binding site" evidence="9">
    <location>
        <position position="36"/>
    </location>
    <ligand>
        <name>NADPH</name>
        <dbReference type="ChEBI" id="CHEBI:57783"/>
    </ligand>
</feature>
<reference evidence="14" key="1">
    <citation type="submission" date="2016-09" db="EMBL/GenBank/DDBJ databases">
        <title>Draft genome sequence of a novel species of the family Streptococcaceae isolated from flowers.</title>
        <authorList>
            <person name="Chuah L.-O."/>
            <person name="Yap K.-P."/>
            <person name="Thong K.L."/>
            <person name="Liong M.T."/>
            <person name="Ahmad R."/>
            <person name="Rusul G."/>
        </authorList>
    </citation>
    <scope>NUCLEOTIDE SEQUENCE [LARGE SCALE GENOMIC DNA]</scope>
    <source>
        <strain evidence="14">DF1</strain>
    </source>
</reference>
<evidence type="ECO:0000256" key="4">
    <source>
        <dbReference type="ARBA" id="ARBA00022857"/>
    </source>
</evidence>
<feature type="binding site" evidence="9">
    <location>
        <position position="12"/>
    </location>
    <ligand>
        <name>NADPH</name>
        <dbReference type="ChEBI" id="CHEBI:57783"/>
    </ligand>
</feature>
<dbReference type="Gene3D" id="3.40.50.720">
    <property type="entry name" value="NAD(P)-binding Rossmann-like Domain"/>
    <property type="match status" value="1"/>
</dbReference>
<evidence type="ECO:0000256" key="3">
    <source>
        <dbReference type="ARBA" id="ARBA00022723"/>
    </source>
</evidence>
<dbReference type="Pfam" id="PF13288">
    <property type="entry name" value="DXPR_C"/>
    <property type="match status" value="1"/>
</dbReference>
<sequence>MKKICLLGATGSIGTSTLDVIKNNSDKFQLVAMSFGKNIEKAQKIIEDFSPKYVSVQTEELAETLKNKYPQIDVFYGNEGLNQLVQTDYNLLLNAVMGSVGLIPTMTAIELGRDIAIANKETLVVAGDFIMPAAKKAGVNLLPVDSEHSAIFQVLQGVKETDLRDITITASGGSFRDKKRSELVGVSVGDALNHPNWSMGAKITIDSATMVNKGLEVIEAHHLFQVDYDDINVIMHRESVVHSLITLKDGAMYAELGASDMRQPIQFALTYPDHIPLVNEKEFSLAKLATIHFEEVNYERFPMLALAFKVGRLGGSFPAVFNAANEVAVAAFLQEKIEFLDIEKIIEKAVGNHVEVNDLSLEKLIFIDSETRNKVENWISDKNF</sequence>
<keyword evidence="5 9" id="KW-0560">Oxidoreductase</keyword>
<evidence type="ECO:0000259" key="12">
    <source>
        <dbReference type="Pfam" id="PF13288"/>
    </source>
</evidence>
<organism evidence="13 14">
    <name type="scientific">Floricoccus tropicus</name>
    <dbReference type="NCBI Taxonomy" id="1859473"/>
    <lineage>
        <taxon>Bacteria</taxon>
        <taxon>Bacillati</taxon>
        <taxon>Bacillota</taxon>
        <taxon>Bacilli</taxon>
        <taxon>Lactobacillales</taxon>
        <taxon>Streptococcaceae</taxon>
        <taxon>Floricoccus</taxon>
    </lineage>
</organism>
<dbReference type="FunFam" id="3.40.50.720:FF:000045">
    <property type="entry name" value="1-deoxy-D-xylulose 5-phosphate reductoisomerase"/>
    <property type="match status" value="1"/>
</dbReference>
<protein>
    <recommendedName>
        <fullName evidence="9">1-deoxy-D-xylulose 5-phosphate reductoisomerase</fullName>
        <shortName evidence="9">DXP reductoisomerase</shortName>
        <ecNumber evidence="9">1.1.1.267</ecNumber>
    </recommendedName>
    <alternativeName>
        <fullName evidence="9">1-deoxyxylulose-5-phosphate reductoisomerase</fullName>
    </alternativeName>
    <alternativeName>
        <fullName evidence="9">2-C-methyl-D-erythritol 4-phosphate synthase</fullName>
    </alternativeName>
</protein>
<feature type="binding site" evidence="9">
    <location>
        <position position="216"/>
    </location>
    <ligand>
        <name>1-deoxy-D-xylulose 5-phosphate</name>
        <dbReference type="ChEBI" id="CHEBI:57792"/>
    </ligand>
</feature>
<feature type="domain" description="1-deoxy-D-xylulose 5-phosphate reductoisomerase N-terminal" evidence="10">
    <location>
        <begin position="4"/>
        <end position="127"/>
    </location>
</feature>
<evidence type="ECO:0000256" key="1">
    <source>
        <dbReference type="ARBA" id="ARBA00005094"/>
    </source>
</evidence>
<feature type="binding site" evidence="9">
    <location>
        <position position="121"/>
    </location>
    <ligand>
        <name>NADPH</name>
        <dbReference type="ChEBI" id="CHEBI:57783"/>
    </ligand>
</feature>
<dbReference type="Proteomes" id="UP000178622">
    <property type="component" value="Unassembled WGS sequence"/>
</dbReference>
<dbReference type="AlphaFoldDB" id="A0A1E8GK44"/>
<feature type="binding site" evidence="9">
    <location>
        <position position="212"/>
    </location>
    <ligand>
        <name>1-deoxy-D-xylulose 5-phosphate</name>
        <dbReference type="ChEBI" id="CHEBI:57792"/>
    </ligand>
</feature>
<keyword evidence="14" id="KW-1185">Reference proteome</keyword>
<feature type="binding site" evidence="9">
    <location>
        <position position="194"/>
    </location>
    <ligand>
        <name>1-deoxy-D-xylulose 5-phosphate</name>
        <dbReference type="ChEBI" id="CHEBI:57792"/>
    </ligand>
</feature>
<evidence type="ECO:0000256" key="5">
    <source>
        <dbReference type="ARBA" id="ARBA00023002"/>
    </source>
</evidence>
<dbReference type="SUPFAM" id="SSF51735">
    <property type="entry name" value="NAD(P)-binding Rossmann-fold domains"/>
    <property type="match status" value="1"/>
</dbReference>
<dbReference type="InterPro" id="IPR026877">
    <property type="entry name" value="DXPR_C"/>
</dbReference>
<feature type="binding site" evidence="9">
    <location>
        <position position="120"/>
    </location>
    <ligand>
        <name>1-deoxy-D-xylulose 5-phosphate</name>
        <dbReference type="ChEBI" id="CHEBI:57792"/>
    </ligand>
</feature>
<dbReference type="InterPro" id="IPR013644">
    <property type="entry name" value="DXP_reductoisomerase_C"/>
</dbReference>
<keyword evidence="3 9" id="KW-0479">Metal-binding</keyword>
<dbReference type="STRING" id="1859473.BG261_06880"/>
<feature type="binding site" evidence="9">
    <location>
        <position position="213"/>
    </location>
    <ligand>
        <name>1-deoxy-D-xylulose 5-phosphate</name>
        <dbReference type="ChEBI" id="CHEBI:57792"/>
    </ligand>
</feature>
<dbReference type="HAMAP" id="MF_00183">
    <property type="entry name" value="DXP_reductoisom"/>
    <property type="match status" value="1"/>
</dbReference>
<keyword evidence="4 9" id="KW-0521">NADP</keyword>
<dbReference type="Pfam" id="PF02670">
    <property type="entry name" value="DXP_reductoisom"/>
    <property type="match status" value="1"/>
</dbReference>
<dbReference type="UniPathway" id="UPA00056">
    <property type="reaction ID" value="UER00092"/>
</dbReference>
<name>A0A1E8GK44_9LACT</name>
<comment type="caution">
    <text evidence="13">The sequence shown here is derived from an EMBL/GenBank/DDBJ whole genome shotgun (WGS) entry which is preliminary data.</text>
</comment>
<dbReference type="GO" id="GO:0016853">
    <property type="term" value="F:isomerase activity"/>
    <property type="evidence" value="ECO:0007669"/>
    <property type="project" value="UniProtKB-KW"/>
</dbReference>
<evidence type="ECO:0000313" key="14">
    <source>
        <dbReference type="Proteomes" id="UP000178622"/>
    </source>
</evidence>
<feature type="binding site" evidence="9">
    <location>
        <position position="145"/>
    </location>
    <ligand>
        <name>Mn(2+)</name>
        <dbReference type="ChEBI" id="CHEBI:29035"/>
    </ligand>
</feature>
<feature type="binding site" evidence="9">
    <location>
        <position position="37"/>
    </location>
    <ligand>
        <name>NADPH</name>
        <dbReference type="ChEBI" id="CHEBI:57783"/>
    </ligand>
</feature>
<proteinExistence type="inferred from homology"/>
<dbReference type="OrthoDB" id="9806546at2"/>
<feature type="binding site" evidence="9">
    <location>
        <position position="216"/>
    </location>
    <ligand>
        <name>Mn(2+)</name>
        <dbReference type="ChEBI" id="CHEBI:29035"/>
    </ligand>
</feature>
<keyword evidence="13" id="KW-0413">Isomerase</keyword>
<feature type="binding site" evidence="9">
    <location>
        <position position="207"/>
    </location>
    <ligand>
        <name>1-deoxy-D-xylulose 5-phosphate</name>
        <dbReference type="ChEBI" id="CHEBI:57792"/>
    </ligand>
</feature>
<comment type="pathway">
    <text evidence="1 9">Isoprenoid biosynthesis; isopentenyl diphosphate biosynthesis via DXP pathway; isopentenyl diphosphate from 1-deoxy-D-xylulose 5-phosphate: step 1/6.</text>
</comment>
<dbReference type="PANTHER" id="PTHR30525:SF0">
    <property type="entry name" value="1-DEOXY-D-XYLULOSE 5-PHOSPHATE REDUCTOISOMERASE, CHLOROPLASTIC"/>
    <property type="match status" value="1"/>
</dbReference>
<evidence type="ECO:0000256" key="2">
    <source>
        <dbReference type="ARBA" id="ARBA00006825"/>
    </source>
</evidence>
<dbReference type="PIRSF" id="PIRSF006205">
    <property type="entry name" value="Dxp_reductismrs"/>
    <property type="match status" value="1"/>
</dbReference>
<feature type="domain" description="1-deoxy-D-xylulose 5-phosphate reductoisomerase C-terminal" evidence="11">
    <location>
        <begin position="141"/>
        <end position="224"/>
    </location>
</feature>
<evidence type="ECO:0000256" key="9">
    <source>
        <dbReference type="HAMAP-Rule" id="MF_00183"/>
    </source>
</evidence>
<feature type="binding site" evidence="9">
    <location>
        <position position="200"/>
    </location>
    <ligand>
        <name>NADPH</name>
        <dbReference type="ChEBI" id="CHEBI:57783"/>
    </ligand>
</feature>
<evidence type="ECO:0000256" key="6">
    <source>
        <dbReference type="ARBA" id="ARBA00023211"/>
    </source>
</evidence>
<feature type="domain" description="DXP reductoisomerase C-terminal" evidence="12">
    <location>
        <begin position="256"/>
        <end position="373"/>
    </location>
</feature>
<dbReference type="NCBIfam" id="NF009114">
    <property type="entry name" value="PRK12464.1"/>
    <property type="match status" value="1"/>
</dbReference>
<comment type="cofactor">
    <cofactor evidence="9">
        <name>Mg(2+)</name>
        <dbReference type="ChEBI" id="CHEBI:18420"/>
    </cofactor>
    <cofactor evidence="9">
        <name>Mn(2+)</name>
        <dbReference type="ChEBI" id="CHEBI:29035"/>
    </cofactor>
</comment>
<comment type="catalytic activity">
    <reaction evidence="8">
        <text>2-C-methyl-D-erythritol 4-phosphate + NADP(+) = 1-deoxy-D-xylulose 5-phosphate + NADPH + H(+)</text>
        <dbReference type="Rhea" id="RHEA:13717"/>
        <dbReference type="ChEBI" id="CHEBI:15378"/>
        <dbReference type="ChEBI" id="CHEBI:57783"/>
        <dbReference type="ChEBI" id="CHEBI:57792"/>
        <dbReference type="ChEBI" id="CHEBI:58262"/>
        <dbReference type="ChEBI" id="CHEBI:58349"/>
        <dbReference type="EC" id="1.1.1.267"/>
    </reaction>
    <physiologicalReaction direction="right-to-left" evidence="8">
        <dbReference type="Rhea" id="RHEA:13719"/>
    </physiologicalReaction>
</comment>
<dbReference type="EC" id="1.1.1.267" evidence="9"/>
<feature type="binding site" evidence="9">
    <location>
        <position position="10"/>
    </location>
    <ligand>
        <name>NADPH</name>
        <dbReference type="ChEBI" id="CHEBI:57783"/>
    </ligand>
</feature>
<feature type="binding site" evidence="9">
    <location>
        <position position="147"/>
    </location>
    <ligand>
        <name>1-deoxy-D-xylulose 5-phosphate</name>
        <dbReference type="ChEBI" id="CHEBI:57792"/>
    </ligand>
</feature>
<evidence type="ECO:0000259" key="11">
    <source>
        <dbReference type="Pfam" id="PF08436"/>
    </source>
</evidence>
<feature type="binding site" evidence="9">
    <location>
        <position position="11"/>
    </location>
    <ligand>
        <name>NADPH</name>
        <dbReference type="ChEBI" id="CHEBI:57783"/>
    </ligand>
</feature>
<dbReference type="GO" id="GO:0030145">
    <property type="term" value="F:manganese ion binding"/>
    <property type="evidence" value="ECO:0007669"/>
    <property type="project" value="TreeGrafter"/>
</dbReference>
<dbReference type="Pfam" id="PF08436">
    <property type="entry name" value="DXP_redisom_C"/>
    <property type="match status" value="1"/>
</dbReference>
<dbReference type="EMBL" id="MKIR01000024">
    <property type="protein sequence ID" value="OFI48615.1"/>
    <property type="molecule type" value="Genomic_DNA"/>
</dbReference>
<keyword evidence="7 9" id="KW-0414">Isoprene biosynthesis</keyword>
<comment type="similarity">
    <text evidence="2 9">Belongs to the DXR family.</text>
</comment>
<dbReference type="NCBIfam" id="TIGR00243">
    <property type="entry name" value="Dxr"/>
    <property type="match status" value="1"/>
</dbReference>
<dbReference type="GO" id="GO:0070402">
    <property type="term" value="F:NADPH binding"/>
    <property type="evidence" value="ECO:0007669"/>
    <property type="project" value="InterPro"/>
</dbReference>
<feature type="binding site" evidence="9">
    <location>
        <position position="147"/>
    </location>
    <ligand>
        <name>Mn(2+)</name>
        <dbReference type="ChEBI" id="CHEBI:29035"/>
    </ligand>
</feature>
<keyword evidence="9" id="KW-0460">Magnesium</keyword>
<dbReference type="InterPro" id="IPR036169">
    <property type="entry name" value="DXPR_C_sf"/>
</dbReference>
<dbReference type="GO" id="GO:0030604">
    <property type="term" value="F:1-deoxy-D-xylulose-5-phosphate reductoisomerase activity"/>
    <property type="evidence" value="ECO:0007669"/>
    <property type="project" value="UniProtKB-UniRule"/>
</dbReference>
<dbReference type="SUPFAM" id="SSF69055">
    <property type="entry name" value="1-deoxy-D-xylulose-5-phosphate reductoisomerase, C-terminal domain"/>
    <property type="match status" value="1"/>
</dbReference>
<feature type="binding site" evidence="9">
    <location>
        <position position="119"/>
    </location>
    <ligand>
        <name>NADPH</name>
        <dbReference type="ChEBI" id="CHEBI:57783"/>
    </ligand>
</feature>
<dbReference type="GO" id="GO:0051484">
    <property type="term" value="P:isopentenyl diphosphate biosynthetic process, methylerythritol 4-phosphate pathway involved in terpenoid biosynthetic process"/>
    <property type="evidence" value="ECO:0007669"/>
    <property type="project" value="TreeGrafter"/>
</dbReference>
<evidence type="ECO:0000256" key="8">
    <source>
        <dbReference type="ARBA" id="ARBA00048543"/>
    </source>
</evidence>
<keyword evidence="6 9" id="KW-0464">Manganese</keyword>
<dbReference type="RefSeq" id="WP_070793008.1">
    <property type="nucleotide sequence ID" value="NZ_MKIR01000024.1"/>
</dbReference>
<accession>A0A1E8GK44</accession>
<feature type="binding site" evidence="9">
    <location>
        <position position="38"/>
    </location>
    <ligand>
        <name>NADPH</name>
        <dbReference type="ChEBI" id="CHEBI:57783"/>
    </ligand>
</feature>
<comment type="function">
    <text evidence="9">Catalyzes the NADPH-dependent rearrangement and reduction of 1-deoxy-D-xylulose-5-phosphate (DXP) to 2-C-methyl-D-erythritol 4-phosphate (MEP).</text>
</comment>
<feature type="binding site" evidence="9">
    <location>
        <position position="171"/>
    </location>
    <ligand>
        <name>1-deoxy-D-xylulose 5-phosphate</name>
        <dbReference type="ChEBI" id="CHEBI:57792"/>
    </ligand>
</feature>
<feature type="binding site" evidence="9">
    <location>
        <position position="146"/>
    </location>
    <ligand>
        <name>1-deoxy-D-xylulose 5-phosphate</name>
        <dbReference type="ChEBI" id="CHEBI:57792"/>
    </ligand>
</feature>
<gene>
    <name evidence="9" type="primary">dxr</name>
    <name evidence="13" type="ORF">BG261_06880</name>
</gene>
<evidence type="ECO:0000313" key="13">
    <source>
        <dbReference type="EMBL" id="OFI48615.1"/>
    </source>
</evidence>
<feature type="binding site" evidence="9">
    <location>
        <position position="13"/>
    </location>
    <ligand>
        <name>NADPH</name>
        <dbReference type="ChEBI" id="CHEBI:57783"/>
    </ligand>
</feature>
<evidence type="ECO:0000256" key="7">
    <source>
        <dbReference type="ARBA" id="ARBA00023229"/>
    </source>
</evidence>
<dbReference type="SUPFAM" id="SSF55347">
    <property type="entry name" value="Glyceraldehyde-3-phosphate dehydrogenase-like, C-terminal domain"/>
    <property type="match status" value="1"/>
</dbReference>
<dbReference type="InterPro" id="IPR013512">
    <property type="entry name" value="DXP_reductoisomerase_N"/>
</dbReference>
<dbReference type="InterPro" id="IPR003821">
    <property type="entry name" value="DXP_reductoisomerase"/>
</dbReference>
<dbReference type="PANTHER" id="PTHR30525">
    <property type="entry name" value="1-DEOXY-D-XYLULOSE 5-PHOSPHATE REDUCTOISOMERASE"/>
    <property type="match status" value="1"/>
</dbReference>